<dbReference type="Proteomes" id="UP000652013">
    <property type="component" value="Unassembled WGS sequence"/>
</dbReference>
<evidence type="ECO:0000259" key="6">
    <source>
        <dbReference type="Pfam" id="PF00561"/>
    </source>
</evidence>
<dbReference type="PANTHER" id="PTHR43248:SF29">
    <property type="entry name" value="TRIPEPTIDYL AMINOPEPTIDASE"/>
    <property type="match status" value="1"/>
</dbReference>
<keyword evidence="2 5" id="KW-0732">Signal</keyword>
<keyword evidence="3" id="KW-0378">Hydrolase</keyword>
<evidence type="ECO:0000259" key="7">
    <source>
        <dbReference type="Pfam" id="PF08386"/>
    </source>
</evidence>
<gene>
    <name evidence="8" type="ORF">Sya03_11930</name>
</gene>
<evidence type="ECO:0000313" key="9">
    <source>
        <dbReference type="Proteomes" id="UP000652013"/>
    </source>
</evidence>
<protein>
    <submittedName>
        <fullName evidence="8">Peptidase</fullName>
    </submittedName>
</protein>
<evidence type="ECO:0000256" key="4">
    <source>
        <dbReference type="SAM" id="MobiDB-lite"/>
    </source>
</evidence>
<name>A0A8J4DHG7_9ACTN</name>
<feature type="chain" id="PRO_5035208943" evidence="5">
    <location>
        <begin position="35"/>
        <end position="608"/>
    </location>
</feature>
<comment type="caution">
    <text evidence="8">The sequence shown here is derived from an EMBL/GenBank/DDBJ whole genome shotgun (WGS) entry which is preliminary data.</text>
</comment>
<proteinExistence type="inferred from homology"/>
<sequence>MPQLPRLPRIRRLLAAGLAALVLASTAHAPAANAAPAGAAVSTDAAASATVTAAAARTAEQRRTDRVRTPKLRWYKCYGWAQCATARLPLDYDDPDGPTTEVAVLRVKARDPQRRIGSLFVNPGGPGGSATGLALAAPMFLSSSVTERFDVVGIDPRGVGFSDNVRCFTGTRAQTVALRPLTTMAFPVTAAETKRYLAASRKLARGCSTTGRPLSGAMSTAETARDMDVIRRAVGDRKLTYLGFSYGSVLGEYYANMFPDRIRALAIDGVINPSAWAGTAATRTATQDDRLRSADGAYVALREIFRRCDAAGPAYCEAAPSSAGKFATAARRLKAEPIDFGYGLKLSYADFVGTTLGLMYSTMAPELVGMFTAAVHMITSPAGATAADVAAARGVVRRQLGRDFQYLNDAEAYAGVMCTDGLHPAKMSTWPQRAARADRRAPYFGRAWAWASAPCATDAWTVRDPDAYRGPFNRRTSATVLIVGSFHDPATAYVGAKQTAAKMPNSRLLSSDNWGHTAYGTNECVTASIDAYLLRRALPARGTICRIAEQPFSVPLEEGMEPFSAGATGPAQRVTGTKEQIAARGLPAAGGPKQLPPVSSGLPGVVAR</sequence>
<keyword evidence="9" id="KW-1185">Reference proteome</keyword>
<dbReference type="InterPro" id="IPR029058">
    <property type="entry name" value="AB_hydrolase_fold"/>
</dbReference>
<dbReference type="InterPro" id="IPR051601">
    <property type="entry name" value="Serine_prot/Carboxylest_S33"/>
</dbReference>
<feature type="domain" description="AB hydrolase-1" evidence="6">
    <location>
        <begin position="119"/>
        <end position="275"/>
    </location>
</feature>
<feature type="signal peptide" evidence="5">
    <location>
        <begin position="1"/>
        <end position="34"/>
    </location>
</feature>
<comment type="similarity">
    <text evidence="1">Belongs to the peptidase S33 family.</text>
</comment>
<accession>A0A8J4DHG7</accession>
<dbReference type="AlphaFoldDB" id="A0A8J4DHG7"/>
<feature type="domain" description="Peptidase S33 tripeptidyl aminopeptidase-like C-terminal" evidence="7">
    <location>
        <begin position="441"/>
        <end position="545"/>
    </location>
</feature>
<dbReference type="Pfam" id="PF08386">
    <property type="entry name" value="Abhydrolase_4"/>
    <property type="match status" value="1"/>
</dbReference>
<evidence type="ECO:0000256" key="5">
    <source>
        <dbReference type="SAM" id="SignalP"/>
    </source>
</evidence>
<dbReference type="PANTHER" id="PTHR43248">
    <property type="entry name" value="2-SUCCINYL-6-HYDROXY-2,4-CYCLOHEXADIENE-1-CARBOXYLATE SYNTHASE"/>
    <property type="match status" value="1"/>
</dbReference>
<dbReference type="InterPro" id="IPR000073">
    <property type="entry name" value="AB_hydrolase_1"/>
</dbReference>
<organism evidence="8 9">
    <name type="scientific">Spirilliplanes yamanashiensis</name>
    <dbReference type="NCBI Taxonomy" id="42233"/>
    <lineage>
        <taxon>Bacteria</taxon>
        <taxon>Bacillati</taxon>
        <taxon>Actinomycetota</taxon>
        <taxon>Actinomycetes</taxon>
        <taxon>Micromonosporales</taxon>
        <taxon>Micromonosporaceae</taxon>
        <taxon>Spirilliplanes</taxon>
    </lineage>
</organism>
<dbReference type="SUPFAM" id="SSF53474">
    <property type="entry name" value="alpha/beta-Hydrolases"/>
    <property type="match status" value="1"/>
</dbReference>
<evidence type="ECO:0000256" key="2">
    <source>
        <dbReference type="ARBA" id="ARBA00022729"/>
    </source>
</evidence>
<dbReference type="InterPro" id="IPR013595">
    <property type="entry name" value="Pept_S33_TAP-like_C"/>
</dbReference>
<dbReference type="RefSeq" id="WP_203937159.1">
    <property type="nucleotide sequence ID" value="NZ_BAAAGJ010000005.1"/>
</dbReference>
<dbReference type="Pfam" id="PF00561">
    <property type="entry name" value="Abhydrolase_1"/>
    <property type="match status" value="1"/>
</dbReference>
<evidence type="ECO:0000256" key="3">
    <source>
        <dbReference type="ARBA" id="ARBA00022801"/>
    </source>
</evidence>
<dbReference type="GO" id="GO:0016787">
    <property type="term" value="F:hydrolase activity"/>
    <property type="evidence" value="ECO:0007669"/>
    <property type="project" value="UniProtKB-KW"/>
</dbReference>
<reference evidence="8" key="1">
    <citation type="submission" date="2021-01" db="EMBL/GenBank/DDBJ databases">
        <title>Whole genome shotgun sequence of Spirilliplanes yamanashiensis NBRC 15828.</title>
        <authorList>
            <person name="Komaki H."/>
            <person name="Tamura T."/>
        </authorList>
    </citation>
    <scope>NUCLEOTIDE SEQUENCE</scope>
    <source>
        <strain evidence="8">NBRC 15828</strain>
    </source>
</reference>
<feature type="region of interest" description="Disordered" evidence="4">
    <location>
        <begin position="584"/>
        <end position="608"/>
    </location>
</feature>
<dbReference type="Gene3D" id="3.40.50.1820">
    <property type="entry name" value="alpha/beta hydrolase"/>
    <property type="match status" value="2"/>
</dbReference>
<evidence type="ECO:0000256" key="1">
    <source>
        <dbReference type="ARBA" id="ARBA00010088"/>
    </source>
</evidence>
<dbReference type="EMBL" id="BOOY01000006">
    <property type="protein sequence ID" value="GIJ01841.1"/>
    <property type="molecule type" value="Genomic_DNA"/>
</dbReference>
<evidence type="ECO:0000313" key="8">
    <source>
        <dbReference type="EMBL" id="GIJ01841.1"/>
    </source>
</evidence>